<dbReference type="AlphaFoldDB" id="A0A411YJ89"/>
<reference evidence="2 3" key="1">
    <citation type="submission" date="2019-01" db="EMBL/GenBank/DDBJ databases">
        <title>Egibacter rhizosphaerae EGI 80759T.</title>
        <authorList>
            <person name="Chen D.-D."/>
            <person name="Tian Y."/>
            <person name="Jiao J.-Y."/>
            <person name="Zhang X.-T."/>
            <person name="Zhang Y.-G."/>
            <person name="Zhang Y."/>
            <person name="Xiao M."/>
            <person name="Shu W.-S."/>
            <person name="Li W.-J."/>
        </authorList>
    </citation>
    <scope>NUCLEOTIDE SEQUENCE [LARGE SCALE GENOMIC DNA]</scope>
    <source>
        <strain evidence="2 3">EGI 80759</strain>
    </source>
</reference>
<dbReference type="InterPro" id="IPR002591">
    <property type="entry name" value="Phosphodiest/P_Trfase"/>
</dbReference>
<sequence length="385" mass="40705">MIAAVSQPAVPDAPEPSPVVPDFDGGWVGAVVGGLAGAREGAAPSWLPSAASDARATVLLVVDGLGWEMLEAHRDVMPALSAFEGGPITTVTPSTTAAALTSITTGVPPGTHGIVGYRFRVGGHVLNTLQWRVPRGVTAPEPAEVQPVVPFGGRPVPVVSRYEFADTGFTVAHLRGSDLRGWVTPGTIAAHTMRAVEEGHGLVYAYWDGLDKVAHAHGLHDEFLRDELGATDRLVAQLLERLPGDIALAVTADHGHVHVEPADHVDLRAELGDLFAGCAGEARFRSLYARSGAARELAAAARERFGDIAWVRTRDEIVADGWLGENPRPTVTGRIGDVVLAAHEPVAFIDPEFTQEARLLGMHGSLTHAEMQVPLKVTRGQASSR</sequence>
<dbReference type="Proteomes" id="UP000291469">
    <property type="component" value="Chromosome"/>
</dbReference>
<dbReference type="InterPro" id="IPR017850">
    <property type="entry name" value="Alkaline_phosphatase_core_sf"/>
</dbReference>
<organism evidence="2 3">
    <name type="scientific">Egibacter rhizosphaerae</name>
    <dbReference type="NCBI Taxonomy" id="1670831"/>
    <lineage>
        <taxon>Bacteria</taxon>
        <taxon>Bacillati</taxon>
        <taxon>Actinomycetota</taxon>
        <taxon>Nitriliruptoria</taxon>
        <taxon>Egibacterales</taxon>
        <taxon>Egibacteraceae</taxon>
        <taxon>Egibacter</taxon>
    </lineage>
</organism>
<dbReference type="PANTHER" id="PTHR10151">
    <property type="entry name" value="ECTONUCLEOTIDE PYROPHOSPHATASE/PHOSPHODIESTERASE"/>
    <property type="match status" value="1"/>
</dbReference>
<proteinExistence type="predicted"/>
<dbReference type="KEGG" id="erz:ER308_17520"/>
<dbReference type="Gene3D" id="3.40.720.10">
    <property type="entry name" value="Alkaline Phosphatase, subunit A"/>
    <property type="match status" value="1"/>
</dbReference>
<dbReference type="Pfam" id="PF01663">
    <property type="entry name" value="Phosphodiest"/>
    <property type="match status" value="2"/>
</dbReference>
<evidence type="ECO:0000313" key="2">
    <source>
        <dbReference type="EMBL" id="QBI21189.1"/>
    </source>
</evidence>
<dbReference type="RefSeq" id="WP_131156182.1">
    <property type="nucleotide sequence ID" value="NZ_CP036402.1"/>
</dbReference>
<dbReference type="EMBL" id="CP036402">
    <property type="protein sequence ID" value="QBI21189.1"/>
    <property type="molecule type" value="Genomic_DNA"/>
</dbReference>
<dbReference type="SUPFAM" id="SSF53649">
    <property type="entry name" value="Alkaline phosphatase-like"/>
    <property type="match status" value="1"/>
</dbReference>
<evidence type="ECO:0000313" key="3">
    <source>
        <dbReference type="Proteomes" id="UP000291469"/>
    </source>
</evidence>
<feature type="region of interest" description="Disordered" evidence="1">
    <location>
        <begin position="1"/>
        <end position="21"/>
    </location>
</feature>
<dbReference type="PANTHER" id="PTHR10151:SF120">
    <property type="entry name" value="BIS(5'-ADENOSYL)-TRIPHOSPHATASE"/>
    <property type="match status" value="1"/>
</dbReference>
<dbReference type="OrthoDB" id="9779267at2"/>
<gene>
    <name evidence="2" type="ORF">ER308_17520</name>
</gene>
<dbReference type="GO" id="GO:0016787">
    <property type="term" value="F:hydrolase activity"/>
    <property type="evidence" value="ECO:0007669"/>
    <property type="project" value="UniProtKB-ARBA"/>
</dbReference>
<protein>
    <submittedName>
        <fullName evidence="2">PglZ domain-containing protein</fullName>
    </submittedName>
</protein>
<keyword evidence="3" id="KW-1185">Reference proteome</keyword>
<name>A0A411YJ89_9ACTN</name>
<accession>A0A411YJ89</accession>
<evidence type="ECO:0000256" key="1">
    <source>
        <dbReference type="SAM" id="MobiDB-lite"/>
    </source>
</evidence>